<evidence type="ECO:0000313" key="3">
    <source>
        <dbReference type="Proteomes" id="UP000269945"/>
    </source>
</evidence>
<proteinExistence type="predicted"/>
<reference evidence="2 3" key="1">
    <citation type="submission" date="2018-10" db="EMBL/GenBank/DDBJ databases">
        <authorList>
            <person name="Ekblom R."/>
            <person name="Jareborg N."/>
        </authorList>
    </citation>
    <scope>NUCLEOTIDE SEQUENCE [LARGE SCALE GENOMIC DNA]</scope>
    <source>
        <tissue evidence="2">Muscle</tissue>
    </source>
</reference>
<comment type="caution">
    <text evidence="2">The sequence shown here is derived from an EMBL/GenBank/DDBJ whole genome shotgun (WGS) entry which is preliminary data.</text>
</comment>
<feature type="non-terminal residue" evidence="2">
    <location>
        <position position="76"/>
    </location>
</feature>
<protein>
    <submittedName>
        <fullName evidence="2">Uncharacterized protein</fullName>
    </submittedName>
</protein>
<evidence type="ECO:0000256" key="1">
    <source>
        <dbReference type="SAM" id="MobiDB-lite"/>
    </source>
</evidence>
<gene>
    <name evidence="2" type="ORF">BN2614_LOCUS2</name>
</gene>
<sequence>GLALEGPPGRKPEARLKRNTYEPSAHPEGAGLLNDLGMGAIQTACPLPLAFSWALRVTMKTLAPNPFHFLSFLCWL</sequence>
<keyword evidence="3" id="KW-1185">Reference proteome</keyword>
<dbReference type="AlphaFoldDB" id="A0A9X9Q5P2"/>
<feature type="compositionally biased region" description="Basic and acidic residues" evidence="1">
    <location>
        <begin position="8"/>
        <end position="20"/>
    </location>
</feature>
<name>A0A9X9Q5P2_GULGU</name>
<evidence type="ECO:0000313" key="2">
    <source>
        <dbReference type="EMBL" id="VCX30874.1"/>
    </source>
</evidence>
<organism evidence="2 3">
    <name type="scientific">Gulo gulo</name>
    <name type="common">Wolverine</name>
    <name type="synonym">Gluton</name>
    <dbReference type="NCBI Taxonomy" id="48420"/>
    <lineage>
        <taxon>Eukaryota</taxon>
        <taxon>Metazoa</taxon>
        <taxon>Chordata</taxon>
        <taxon>Craniata</taxon>
        <taxon>Vertebrata</taxon>
        <taxon>Euteleostomi</taxon>
        <taxon>Mammalia</taxon>
        <taxon>Eutheria</taxon>
        <taxon>Laurasiatheria</taxon>
        <taxon>Carnivora</taxon>
        <taxon>Caniformia</taxon>
        <taxon>Musteloidea</taxon>
        <taxon>Mustelidae</taxon>
        <taxon>Guloninae</taxon>
        <taxon>Gulo</taxon>
    </lineage>
</organism>
<dbReference type="Proteomes" id="UP000269945">
    <property type="component" value="Unassembled WGS sequence"/>
</dbReference>
<accession>A0A9X9Q5P2</accession>
<dbReference type="EMBL" id="CYRY02039521">
    <property type="protein sequence ID" value="VCX30874.1"/>
    <property type="molecule type" value="Genomic_DNA"/>
</dbReference>
<feature type="region of interest" description="Disordered" evidence="1">
    <location>
        <begin position="1"/>
        <end position="24"/>
    </location>
</feature>